<feature type="domain" description="SD-repeat containing protein B" evidence="6">
    <location>
        <begin position="377"/>
        <end position="492"/>
    </location>
</feature>
<feature type="region of interest" description="Disordered" evidence="4">
    <location>
        <begin position="889"/>
        <end position="908"/>
    </location>
</feature>
<dbReference type="InterPro" id="IPR001434">
    <property type="entry name" value="OmcB-like_DUF11"/>
</dbReference>
<dbReference type="SUPFAM" id="SSF49401">
    <property type="entry name" value="Bacterial adhesins"/>
    <property type="match status" value="1"/>
</dbReference>
<dbReference type="Proteomes" id="UP000318288">
    <property type="component" value="Unassembled WGS sequence"/>
</dbReference>
<evidence type="ECO:0000313" key="8">
    <source>
        <dbReference type="Proteomes" id="UP000318288"/>
    </source>
</evidence>
<feature type="domain" description="DUF11" evidence="5">
    <location>
        <begin position="533"/>
        <end position="651"/>
    </location>
</feature>
<dbReference type="PANTHER" id="PTHR34819:SF3">
    <property type="entry name" value="CELL SURFACE PROTEIN"/>
    <property type="match status" value="1"/>
</dbReference>
<protein>
    <submittedName>
        <fullName evidence="7">Cna protein B-type domain protein</fullName>
    </submittedName>
</protein>
<feature type="domain" description="DUF11" evidence="5">
    <location>
        <begin position="660"/>
        <end position="779"/>
    </location>
</feature>
<comment type="caution">
    <text evidence="7">The sequence shown here is derived from an EMBL/GenBank/DDBJ whole genome shotgun (WGS) entry which is preliminary data.</text>
</comment>
<keyword evidence="3" id="KW-0732">Signal</keyword>
<feature type="domain" description="DUF11" evidence="5">
    <location>
        <begin position="1174"/>
        <end position="1299"/>
    </location>
</feature>
<sequence>MVWKNIFNRFASSKPANSKSSASKKRSKRKTNDRLLRMEHMERRELMASDLGVITGTTFVDQGNDGFTPTDPPVLVNASGNLVAPGTAGATGVQIQLFNDDGTTPGAFDGSDTLVGTTTSDLSGRYRFDGLSAGSYFVQQGTVPQLSTPAPLLATIADDTGVRTALIDDYSATPTTVLANGANPNQFTSVTASEAIGGNRDVTVSLTSGGSLLFDVIPGSSLLTVSSGGDGIGSVGVQYDGSESTATLDATGLRTGGVGVSLGGGAPTVDVDPDGGLIALLRAENAGDQIQIIVHSDATNSSIASVAIPAGATLQELYVPFSSFTINTGTGADFNDVGAIETNVPITVTNNDVFVSIVEAIMPEIQTVNLANIQTVSLGGTLFTDSSQGGQNDGIRQNTEAGVVGVTVQLYELVDPNGTVDPATATPIATATTTAGGVYNFAGLNPGHYAVVVPASQFTAGAQLFGFANSTGNDPAPDADNNVDNDDNGTVLASGDVISSTITLESNLEPTNDADTDANTNTTLDFGFFPQIDLSITKTIVAASSTLAAGGNVVFDIVVQNAGPLTATNVVVEDVFPAGLTFTGLSNASGAFTQSVNGATVSVTLGTVAAGSTATFRLSATIATNQTTDLTNTATVSGTEVETVTTNNTESELVDLVSSDLRIEKTDLTDPVNAGNQFTYEITVTNDGPDGAAGVVVVDPLPVGVAFISGNVDGAANLVSFNATSREVTATVGTLANAATSTITLVVEVSPDAASPLINTASVTASPNTDPNPNNNSTDEDTTINREVDVAIDKTVSGTAIAGRTVTYTVVATNNGPSQARGVTVVDTLDANLTLVAGSFDAGTSGVTVSQSGQTLTFDVGLLDPSETQTFSFDVLIDSAATGVIPNSATINTTDTDSTPGNNTDSVDINPGRQVDLILTKNVDKATAVPGQDTLVYTFIVSHDTDSVSDASSVVVTDVMPAGLAGVVITAPTATTSNFANGTITVNFDSLPIGETREFTVTATVNNDAVGDASGNIVNPASVASSGTDLDTTNNSATATTNLTPVFDITVNKTVNNATPAVNGTVTYSVVVANDGPSRATGVVLTDVVPAGLTLQTATLDGVTGTQTGSNIIFPAIALAPNATATATLTFTVASTASGTITNTANTNDLSAAGEDDITNNSDTVDITVTPVVDLAITKTVSDDAVAAGDSLTYTINVVNNGPSSATNVIVTDNLPAGVTLTGGTRPDGSAFTTTGGNGVTINGSSITVNGGNLASAGTFSFTVTATVNAGVTAAQVNTASVDSDTNETALTNNTATASTTVDPLTGSIAGKVFLDVNTNGIFDTGDTGIEGVSVRLTGTDDLGTVVDRTVQTNASGDYVFAQLAAGTYSVIETDPEAFDDGAESAGTGAVSSNTGQDTFTNLRIAAGGTAAAFNFGELAFVDALSKRRFIASNR</sequence>
<evidence type="ECO:0000259" key="6">
    <source>
        <dbReference type="Pfam" id="PF17210"/>
    </source>
</evidence>
<accession>A0A5C6FI46</accession>
<evidence type="ECO:0000256" key="3">
    <source>
        <dbReference type="ARBA" id="ARBA00022729"/>
    </source>
</evidence>
<dbReference type="RefSeq" id="WP_146454458.1">
    <property type="nucleotide sequence ID" value="NZ_SJPW01000001.1"/>
</dbReference>
<dbReference type="Gene3D" id="2.60.40.10">
    <property type="entry name" value="Immunoglobulins"/>
    <property type="match status" value="4"/>
</dbReference>
<keyword evidence="8" id="KW-1185">Reference proteome</keyword>
<feature type="domain" description="DUF11" evidence="5">
    <location>
        <begin position="789"/>
        <end position="909"/>
    </location>
</feature>
<evidence type="ECO:0000256" key="2">
    <source>
        <dbReference type="ARBA" id="ARBA00022525"/>
    </source>
</evidence>
<dbReference type="Gene3D" id="2.60.40.1170">
    <property type="entry name" value="Mu homology domain, subdomain B"/>
    <property type="match status" value="2"/>
</dbReference>
<dbReference type="Pfam" id="PF17210">
    <property type="entry name" value="SdrD_B"/>
    <property type="match status" value="2"/>
</dbReference>
<dbReference type="InterPro" id="IPR051172">
    <property type="entry name" value="Chlamydia_OmcB"/>
</dbReference>
<feature type="region of interest" description="Disordered" evidence="4">
    <location>
        <begin position="761"/>
        <end position="783"/>
    </location>
</feature>
<feature type="compositionally biased region" description="Low complexity" evidence="4">
    <location>
        <begin position="764"/>
        <end position="777"/>
    </location>
</feature>
<evidence type="ECO:0000256" key="4">
    <source>
        <dbReference type="SAM" id="MobiDB-lite"/>
    </source>
</evidence>
<dbReference type="EMBL" id="SJPW01000001">
    <property type="protein sequence ID" value="TWU60560.1"/>
    <property type="molecule type" value="Genomic_DNA"/>
</dbReference>
<dbReference type="InterPro" id="IPR033764">
    <property type="entry name" value="Sdr_B"/>
</dbReference>
<name>A0A5C6FI46_9BACT</name>
<dbReference type="GO" id="GO:0005576">
    <property type="term" value="C:extracellular region"/>
    <property type="evidence" value="ECO:0007669"/>
    <property type="project" value="UniProtKB-SubCell"/>
</dbReference>
<dbReference type="InterPro" id="IPR013783">
    <property type="entry name" value="Ig-like_fold"/>
</dbReference>
<dbReference type="Pfam" id="PF01345">
    <property type="entry name" value="DUF11"/>
    <property type="match status" value="6"/>
</dbReference>
<dbReference type="InterPro" id="IPR008966">
    <property type="entry name" value="Adhesion_dom_sf"/>
</dbReference>
<dbReference type="NCBIfam" id="TIGR01451">
    <property type="entry name" value="B_ant_repeat"/>
    <property type="match status" value="6"/>
</dbReference>
<organism evidence="7 8">
    <name type="scientific">Rubripirellula tenax</name>
    <dbReference type="NCBI Taxonomy" id="2528015"/>
    <lineage>
        <taxon>Bacteria</taxon>
        <taxon>Pseudomonadati</taxon>
        <taxon>Planctomycetota</taxon>
        <taxon>Planctomycetia</taxon>
        <taxon>Pirellulales</taxon>
        <taxon>Pirellulaceae</taxon>
        <taxon>Rubripirellula</taxon>
    </lineage>
</organism>
<evidence type="ECO:0000313" key="7">
    <source>
        <dbReference type="EMBL" id="TWU60560.1"/>
    </source>
</evidence>
<dbReference type="Gene3D" id="2.60.40.740">
    <property type="match status" value="2"/>
</dbReference>
<dbReference type="InterPro" id="IPR047589">
    <property type="entry name" value="DUF11_rpt"/>
</dbReference>
<dbReference type="OrthoDB" id="158862at2"/>
<evidence type="ECO:0000256" key="1">
    <source>
        <dbReference type="ARBA" id="ARBA00004613"/>
    </source>
</evidence>
<feature type="domain" description="DUF11" evidence="5">
    <location>
        <begin position="916"/>
        <end position="1040"/>
    </location>
</feature>
<comment type="subcellular location">
    <subcellularLocation>
        <location evidence="1">Secreted</location>
    </subcellularLocation>
</comment>
<feature type="compositionally biased region" description="Polar residues" evidence="4">
    <location>
        <begin position="889"/>
        <end position="907"/>
    </location>
</feature>
<dbReference type="PANTHER" id="PTHR34819">
    <property type="entry name" value="LARGE CYSTEINE-RICH PERIPLASMIC PROTEIN OMCB"/>
    <property type="match status" value="1"/>
</dbReference>
<proteinExistence type="predicted"/>
<reference evidence="7 8" key="1">
    <citation type="submission" date="2019-02" db="EMBL/GenBank/DDBJ databases">
        <title>Deep-cultivation of Planctomycetes and their phenomic and genomic characterization uncovers novel biology.</title>
        <authorList>
            <person name="Wiegand S."/>
            <person name="Jogler M."/>
            <person name="Boedeker C."/>
            <person name="Pinto D."/>
            <person name="Vollmers J."/>
            <person name="Rivas-Marin E."/>
            <person name="Kohn T."/>
            <person name="Peeters S.H."/>
            <person name="Heuer A."/>
            <person name="Rast P."/>
            <person name="Oberbeckmann S."/>
            <person name="Bunk B."/>
            <person name="Jeske O."/>
            <person name="Meyerdierks A."/>
            <person name="Storesund J.E."/>
            <person name="Kallscheuer N."/>
            <person name="Luecker S."/>
            <person name="Lage O.M."/>
            <person name="Pohl T."/>
            <person name="Merkel B.J."/>
            <person name="Hornburger P."/>
            <person name="Mueller R.-W."/>
            <person name="Bruemmer F."/>
            <person name="Labrenz M."/>
            <person name="Spormann A.M."/>
            <person name="Op Den Camp H."/>
            <person name="Overmann J."/>
            <person name="Amann R."/>
            <person name="Jetten M.S.M."/>
            <person name="Mascher T."/>
            <person name="Medema M.H."/>
            <person name="Devos D.P."/>
            <person name="Kaster A.-K."/>
            <person name="Ovreas L."/>
            <person name="Rohde M."/>
            <person name="Galperin M.Y."/>
            <person name="Jogler C."/>
        </authorList>
    </citation>
    <scope>NUCLEOTIDE SEQUENCE [LARGE SCALE GENOMIC DNA]</scope>
    <source>
        <strain evidence="7 8">Poly51</strain>
    </source>
</reference>
<dbReference type="SUPFAM" id="SSF117074">
    <property type="entry name" value="Hypothetical protein PA1324"/>
    <property type="match status" value="3"/>
</dbReference>
<feature type="domain" description="SD-repeat containing protein B" evidence="6">
    <location>
        <begin position="1308"/>
        <end position="1399"/>
    </location>
</feature>
<feature type="domain" description="DUF11" evidence="5">
    <location>
        <begin position="1048"/>
        <end position="1167"/>
    </location>
</feature>
<feature type="region of interest" description="Disordered" evidence="4">
    <location>
        <begin position="13"/>
        <end position="33"/>
    </location>
</feature>
<gene>
    <name evidence="7" type="ORF">Poly51_08370</name>
</gene>
<keyword evidence="2" id="KW-0964">Secreted</keyword>
<evidence type="ECO:0000259" key="5">
    <source>
        <dbReference type="Pfam" id="PF01345"/>
    </source>
</evidence>